<dbReference type="Gene3D" id="2.60.40.2810">
    <property type="match status" value="1"/>
</dbReference>
<feature type="domain" description="PA14" evidence="2">
    <location>
        <begin position="469"/>
        <end position="624"/>
    </location>
</feature>
<proteinExistence type="predicted"/>
<dbReference type="InterPro" id="IPR011658">
    <property type="entry name" value="PA14_dom"/>
</dbReference>
<keyword evidence="4" id="KW-1185">Reference proteome</keyword>
<name>A0A3P3WH83_9FLAO</name>
<dbReference type="Pfam" id="PF07691">
    <property type="entry name" value="PA14"/>
    <property type="match status" value="1"/>
</dbReference>
<evidence type="ECO:0000256" key="1">
    <source>
        <dbReference type="SAM" id="Coils"/>
    </source>
</evidence>
<dbReference type="EMBL" id="RQVR01000001">
    <property type="protein sequence ID" value="RRJ93928.1"/>
    <property type="molecule type" value="Genomic_DNA"/>
</dbReference>
<dbReference type="SUPFAM" id="SSF56988">
    <property type="entry name" value="Anthrax protective antigen"/>
    <property type="match status" value="1"/>
</dbReference>
<evidence type="ECO:0000259" key="2">
    <source>
        <dbReference type="PROSITE" id="PS51820"/>
    </source>
</evidence>
<dbReference type="Gene3D" id="3.90.182.10">
    <property type="entry name" value="Toxin - Anthrax Protective Antigen,domain 1"/>
    <property type="match status" value="1"/>
</dbReference>
<accession>A0A3P3WH83</accession>
<dbReference type="SMART" id="SM00758">
    <property type="entry name" value="PA14"/>
    <property type="match status" value="1"/>
</dbReference>
<evidence type="ECO:0000313" key="3">
    <source>
        <dbReference type="EMBL" id="RRJ93928.1"/>
    </source>
</evidence>
<feature type="coiled-coil region" evidence="1">
    <location>
        <begin position="1103"/>
        <end position="1130"/>
    </location>
</feature>
<dbReference type="Proteomes" id="UP000271937">
    <property type="component" value="Unassembled WGS sequence"/>
</dbReference>
<reference evidence="3 4" key="1">
    <citation type="submission" date="2018-11" db="EMBL/GenBank/DDBJ databases">
        <title>Flavobacterium sp. nov., YIM 102600 draft genome.</title>
        <authorList>
            <person name="Li G."/>
            <person name="Jiang Y."/>
        </authorList>
    </citation>
    <scope>NUCLEOTIDE SEQUENCE [LARGE SCALE GENOMIC DNA]</scope>
    <source>
        <strain evidence="3 4">YIM 102600</strain>
    </source>
</reference>
<dbReference type="OrthoDB" id="1652165at2"/>
<keyword evidence="1" id="KW-0175">Coiled coil</keyword>
<organism evidence="3 4">
    <name type="scientific">Flavobacterium macacae</name>
    <dbReference type="NCBI Taxonomy" id="2488993"/>
    <lineage>
        <taxon>Bacteria</taxon>
        <taxon>Pseudomonadati</taxon>
        <taxon>Bacteroidota</taxon>
        <taxon>Flavobacteriia</taxon>
        <taxon>Flavobacteriales</taxon>
        <taxon>Flavobacteriaceae</taxon>
        <taxon>Flavobacterium</taxon>
    </lineage>
</organism>
<dbReference type="InterPro" id="IPR037524">
    <property type="entry name" value="PA14/GLEYA"/>
</dbReference>
<gene>
    <name evidence="3" type="ORF">EG849_00205</name>
</gene>
<evidence type="ECO:0000313" key="4">
    <source>
        <dbReference type="Proteomes" id="UP000271937"/>
    </source>
</evidence>
<dbReference type="PROSITE" id="PS51820">
    <property type="entry name" value="PA14"/>
    <property type="match status" value="1"/>
</dbReference>
<sequence length="1349" mass="147422">MKNFTLLFVLLLPFFGFSQVELVKWNSSDFTPSTTADFVTGYAIDAPNVSLQANNYGINDTFFHISGWPSNNTASETRYIQFRANSDNGFKIKATSFNFKAKTTSAPMKLKVIAAKNANFNNPIEILSETNVTGSYVNYTASFPANYSSNTNGNIFIRIYVYGTNNSLLINYDNSLTTGPVLKGSLTTEEVYAVNDIVNIDKNTSSSINVLANDYPGTGSFTSVSNLTTPTNAAGTVTVNANNTIQFVPATGFTGSSTFNYKVTNSTGSSAIATVTVNVSEPALAEWNLSSNSNVTFQQSYVSATNLSFTQFGANYSSLGMAISHTEDPSFQHYRAFDLKIKPTAGSVLNITNLVFEQERLAANSAIGASNYQIKYKIVTGNFNETTYSFFNTATVLINDESVASNPIKNIPFNVSVNENQTLVVRFYARGGNDYNFNGWRIKTNTLKLRGTATTPCVPPANTQEFGINEWNGYIYTYADNNTIPNFNSATFIGTLKENDSFERNVGAGTVNGRETSLNIPSCIAAPSNLFMVRYKMKLAITDPGIYNFTISGDDAYRLTVDNDLIIDSWSDNSSTVANLKNLSVGNHELILEYYEKYGNSSIQFTYGKIKIPGSQAITLPFGVNETNLPFGINEWKVYGFSTQSQPNDVFTLDQKSYAGYYTQTDMAPNTESVWNKNNAPSTITIPNVWNGAPTHRDNFTISYRRQGFKCGTYILKMENWDDAVAIYLNDNPVAAWKANNYSGGVVDAAKIVATLNLNASSKIEIKLKDRGSAGYFNMSITEAPVVYTGQSISDSANTSIKIDSDIQITTKLDVCSCTVADGKKLTIKPDAILNVTENITVIGEGKIIVENNGSLVQINDDATYTGNNKSFLLNRTTTPVSRFDYTYWSSPLKTTSDFLVGRDQTNSNRKGLSPTTYFDKYYSFNGGTQAWSVIQYGTEVMVPAKGYIVRAPQEFAITNNPSATFTAKFEGVPNNGIITLPLVIGTNGKSNLIGNPYPSAIDAYKFIDENAGLMDGTFYFWTHNIALSSTPDANGILQYNPASYISLNKTGSTSNGKNSPKASRNIAAGQGFFINSTNAGAITFNNSMRVTNKDSNSSFFRMANTTQSSEETNEEIDEAEETTVEANRVCLNISNAAGAYNETLIGYVSGATNNLEDAYDGITYASGTAIYTLQSNKKLVIQGRALPFVNTDVVPLGFMAATAGEYTIAIESFDGLFEDQKVFLVDRTDNSIHNLKNESYTFTSQAGTFDSRFEIRYVNDSTLGTDNPIITQNDVVVFKSANQISVRANNLTIDNVQVYDITGKLITSAKNINDSTFTTSGLNVATQVLIVKVTLDDNQTISKKVIMN</sequence>
<dbReference type="RefSeq" id="WP_125011070.1">
    <property type="nucleotide sequence ID" value="NZ_RQVR01000001.1"/>
</dbReference>
<dbReference type="Pfam" id="PF17963">
    <property type="entry name" value="Big_9"/>
    <property type="match status" value="1"/>
</dbReference>
<comment type="caution">
    <text evidence="3">The sequence shown here is derived from an EMBL/GenBank/DDBJ whole genome shotgun (WGS) entry which is preliminary data.</text>
</comment>
<protein>
    <submittedName>
        <fullName evidence="3">T9SS sorting signal type C domain-containing protein</fullName>
    </submittedName>
</protein>
<dbReference type="NCBIfam" id="NF033708">
    <property type="entry name" value="T9SS_Cterm_ChiA"/>
    <property type="match status" value="1"/>
</dbReference>